<dbReference type="GO" id="GO:0008009">
    <property type="term" value="F:chemokine activity"/>
    <property type="evidence" value="ECO:0007669"/>
    <property type="project" value="InterPro"/>
</dbReference>
<dbReference type="AlphaFoldDB" id="A0A9D3NVH7"/>
<feature type="domain" description="Chemokine interleukin-8-like" evidence="5">
    <location>
        <begin position="1"/>
        <end position="49"/>
    </location>
</feature>
<accession>A0A9D3NVH7</accession>
<dbReference type="SUPFAM" id="SSF54117">
    <property type="entry name" value="Interleukin 8-like chemokines"/>
    <property type="match status" value="1"/>
</dbReference>
<dbReference type="InterPro" id="IPR001811">
    <property type="entry name" value="Chemokine_IL8-like_dom"/>
</dbReference>
<keyword evidence="2" id="KW-0202">Cytokine</keyword>
<evidence type="ECO:0000313" key="6">
    <source>
        <dbReference type="EMBL" id="KAG7329515.1"/>
    </source>
</evidence>
<dbReference type="Proteomes" id="UP000824219">
    <property type="component" value="Linkage Group LG08"/>
</dbReference>
<dbReference type="PANTHER" id="PTHR12015:SF183">
    <property type="entry name" value="C-C MOTIF CHEMOKINE 3"/>
    <property type="match status" value="1"/>
</dbReference>
<keyword evidence="7" id="KW-1185">Reference proteome</keyword>
<comment type="subcellular location">
    <subcellularLocation>
        <location evidence="1">Secreted</location>
    </subcellularLocation>
</comment>
<dbReference type="EMBL" id="JAHKSW010000008">
    <property type="protein sequence ID" value="KAG7329515.1"/>
    <property type="molecule type" value="Genomic_DNA"/>
</dbReference>
<dbReference type="InterPro" id="IPR039809">
    <property type="entry name" value="Chemokine_b/g/d"/>
</dbReference>
<evidence type="ECO:0000313" key="7">
    <source>
        <dbReference type="Proteomes" id="UP000824219"/>
    </source>
</evidence>
<dbReference type="PANTHER" id="PTHR12015">
    <property type="entry name" value="SMALL INDUCIBLE CYTOKINE A"/>
    <property type="match status" value="1"/>
</dbReference>
<dbReference type="CDD" id="cd00272">
    <property type="entry name" value="Chemokine_CC"/>
    <property type="match status" value="1"/>
</dbReference>
<dbReference type="GO" id="GO:0006955">
    <property type="term" value="P:immune response"/>
    <property type="evidence" value="ECO:0007669"/>
    <property type="project" value="InterPro"/>
</dbReference>
<keyword evidence="4" id="KW-0732">Signal</keyword>
<evidence type="ECO:0000259" key="5">
    <source>
        <dbReference type="SMART" id="SM00199"/>
    </source>
</evidence>
<dbReference type="GO" id="GO:0005615">
    <property type="term" value="C:extracellular space"/>
    <property type="evidence" value="ECO:0007669"/>
    <property type="project" value="UniProtKB-KW"/>
</dbReference>
<dbReference type="SMART" id="SM00199">
    <property type="entry name" value="SCY"/>
    <property type="match status" value="1"/>
</dbReference>
<evidence type="ECO:0000256" key="4">
    <source>
        <dbReference type="ARBA" id="ARBA00022729"/>
    </source>
</evidence>
<proteinExistence type="predicted"/>
<dbReference type="OrthoDB" id="8934837at2759"/>
<sequence length="79" mass="8667">MRIPVKNIVKYHWTSSDCPMKAIVFDMNTGKKFCVDPTAGWVKNHMKVVDQKNATVSLQTSQPGQGNLCLSQASSGIKA</sequence>
<evidence type="ECO:0000256" key="3">
    <source>
        <dbReference type="ARBA" id="ARBA00022525"/>
    </source>
</evidence>
<dbReference type="InterPro" id="IPR036048">
    <property type="entry name" value="Interleukin_8-like_sf"/>
</dbReference>
<keyword evidence="3" id="KW-0964">Secreted</keyword>
<evidence type="ECO:0000256" key="2">
    <source>
        <dbReference type="ARBA" id="ARBA00022514"/>
    </source>
</evidence>
<protein>
    <recommendedName>
        <fullName evidence="5">Chemokine interleukin-8-like domain-containing protein</fullName>
    </recommendedName>
</protein>
<name>A0A9D3NVH7_9TELE</name>
<comment type="caution">
    <text evidence="6">The sequence shown here is derived from an EMBL/GenBank/DDBJ whole genome shotgun (WGS) entry which is preliminary data.</text>
</comment>
<dbReference type="Pfam" id="PF00048">
    <property type="entry name" value="IL8"/>
    <property type="match status" value="1"/>
</dbReference>
<dbReference type="Gene3D" id="2.40.50.40">
    <property type="match status" value="1"/>
</dbReference>
<reference evidence="6 7" key="1">
    <citation type="submission" date="2021-06" db="EMBL/GenBank/DDBJ databases">
        <title>Chromosome-level genome assembly of the red-tail catfish (Hemibagrus wyckioides).</title>
        <authorList>
            <person name="Shao F."/>
        </authorList>
    </citation>
    <scope>NUCLEOTIDE SEQUENCE [LARGE SCALE GENOMIC DNA]</scope>
    <source>
        <strain evidence="6">EC202008001</strain>
        <tissue evidence="6">Blood</tissue>
    </source>
</reference>
<gene>
    <name evidence="6" type="ORF">KOW79_007689</name>
</gene>
<organism evidence="6 7">
    <name type="scientific">Hemibagrus wyckioides</name>
    <dbReference type="NCBI Taxonomy" id="337641"/>
    <lineage>
        <taxon>Eukaryota</taxon>
        <taxon>Metazoa</taxon>
        <taxon>Chordata</taxon>
        <taxon>Craniata</taxon>
        <taxon>Vertebrata</taxon>
        <taxon>Euteleostomi</taxon>
        <taxon>Actinopterygii</taxon>
        <taxon>Neopterygii</taxon>
        <taxon>Teleostei</taxon>
        <taxon>Ostariophysi</taxon>
        <taxon>Siluriformes</taxon>
        <taxon>Bagridae</taxon>
        <taxon>Hemibagrus</taxon>
    </lineage>
</organism>
<evidence type="ECO:0000256" key="1">
    <source>
        <dbReference type="ARBA" id="ARBA00004613"/>
    </source>
</evidence>